<dbReference type="SUPFAM" id="SSF51658">
    <property type="entry name" value="Xylose isomerase-like"/>
    <property type="match status" value="1"/>
</dbReference>
<evidence type="ECO:0000313" key="2">
    <source>
        <dbReference type="EMBL" id="RSN69029.1"/>
    </source>
</evidence>
<comment type="caution">
    <text evidence="2">The sequence shown here is derived from an EMBL/GenBank/DDBJ whole genome shotgun (WGS) entry which is preliminary data.</text>
</comment>
<keyword evidence="2" id="KW-0413">Isomerase</keyword>
<dbReference type="Proteomes" id="UP000278149">
    <property type="component" value="Unassembled WGS sequence"/>
</dbReference>
<name>A0A429G5I3_9CREN</name>
<dbReference type="InterPro" id="IPR013022">
    <property type="entry name" value="Xyl_isomerase-like_TIM-brl"/>
</dbReference>
<organism evidence="2 3">
    <name type="scientific">Candidatus Korarchaeum cryptofilum</name>
    <dbReference type="NCBI Taxonomy" id="498846"/>
    <lineage>
        <taxon>Archaea</taxon>
        <taxon>Thermoproteota</taxon>
        <taxon>Candidatus Korarchaeia</taxon>
        <taxon>Candidatus Korarchaeales</taxon>
        <taxon>Candidatus Korarchaeaceae</taxon>
        <taxon>Candidatus Korarchaeum</taxon>
    </lineage>
</organism>
<proteinExistence type="predicted"/>
<dbReference type="EMBL" id="RCOR01000022">
    <property type="protein sequence ID" value="RSN69029.1"/>
    <property type="molecule type" value="Genomic_DNA"/>
</dbReference>
<evidence type="ECO:0000259" key="1">
    <source>
        <dbReference type="Pfam" id="PF01261"/>
    </source>
</evidence>
<dbReference type="PANTHER" id="PTHR12110">
    <property type="entry name" value="HYDROXYPYRUVATE ISOMERASE"/>
    <property type="match status" value="1"/>
</dbReference>
<dbReference type="AlphaFoldDB" id="A0A429G5I3"/>
<dbReference type="InterPro" id="IPR050312">
    <property type="entry name" value="IolE/XylAMocC-like"/>
</dbReference>
<dbReference type="PANTHER" id="PTHR12110:SF21">
    <property type="entry name" value="XYLOSE ISOMERASE-LIKE TIM BARREL DOMAIN-CONTAINING PROTEIN"/>
    <property type="match status" value="1"/>
</dbReference>
<reference evidence="2 3" key="1">
    <citation type="submission" date="2018-10" db="EMBL/GenBank/DDBJ databases">
        <title>Co-occurring genomic capacity for anaerobic methane metabolism and dissimilatory sulfite reduction discovered in the Korarchaeota.</title>
        <authorList>
            <person name="Mckay L.J."/>
            <person name="Dlakic M."/>
            <person name="Fields M.W."/>
            <person name="Delmont T.O."/>
            <person name="Eren A.M."/>
            <person name="Jay Z.J."/>
            <person name="Klingelsmith K.B."/>
            <person name="Rusch D.B."/>
            <person name="Inskeep W.P."/>
        </authorList>
    </citation>
    <scope>NUCLEOTIDE SEQUENCE [LARGE SCALE GENOMIC DNA]</scope>
    <source>
        <strain evidence="2 3">WS</strain>
    </source>
</reference>
<dbReference type="Pfam" id="PF01261">
    <property type="entry name" value="AP_endonuc_2"/>
    <property type="match status" value="1"/>
</dbReference>
<dbReference type="GO" id="GO:0016853">
    <property type="term" value="F:isomerase activity"/>
    <property type="evidence" value="ECO:0007669"/>
    <property type="project" value="UniProtKB-KW"/>
</dbReference>
<dbReference type="Gene3D" id="3.20.20.150">
    <property type="entry name" value="Divalent-metal-dependent TIM barrel enzymes"/>
    <property type="match status" value="1"/>
</dbReference>
<accession>A0A429G5I3</accession>
<evidence type="ECO:0000313" key="3">
    <source>
        <dbReference type="Proteomes" id="UP000278149"/>
    </source>
</evidence>
<sequence length="305" mass="34614">MMSMCSAITLPEGSISPEPFTLNMKRDQVSSMVEFTFGGMNNPHRDLMSEVRSILGIGMDFVELTVEWPLSWVDSVERRIDELKDAVESHNAFLLVHSPYYLEIAHPYEEVRRGALKEALKILEVSRKLESTSATFHPFTPGWLASIKEKARELNVVGFRELVKHGRELGVQILVENVDHGAFRSPPDIRYLLDHVDGLLMTLDVGHSVINGGLEKLKSYLKKCGKEIVHMHIHDNDMSSDLHLPIGAGRIPWPEVLREISNYRGTVTLEVHSSDPDYLRISKEKILSILKPQEGARHQRYEQGD</sequence>
<protein>
    <submittedName>
        <fullName evidence="2">Sugar phosphate isomerase/epimerase</fullName>
    </submittedName>
</protein>
<dbReference type="InterPro" id="IPR036237">
    <property type="entry name" value="Xyl_isomerase-like_sf"/>
</dbReference>
<gene>
    <name evidence="2" type="ORF">D9Q81_04345</name>
</gene>
<feature type="domain" description="Xylose isomerase-like TIM barrel" evidence="1">
    <location>
        <begin position="57"/>
        <end position="275"/>
    </location>
</feature>